<dbReference type="PANTHER" id="PTHR24414">
    <property type="entry name" value="F-BOX/KELCH-REPEAT PROTEIN SKIP4"/>
    <property type="match status" value="1"/>
</dbReference>
<reference evidence="3" key="2">
    <citation type="submission" date="2015-03" db="UniProtKB">
        <authorList>
            <consortium name="EnsemblPlants"/>
        </authorList>
    </citation>
    <scope>IDENTIFICATION</scope>
</reference>
<dbReference type="EnsemblPlants" id="Bo9g078180.1">
    <property type="protein sequence ID" value="Bo9g078180.1"/>
    <property type="gene ID" value="Bo9g078180"/>
</dbReference>
<dbReference type="Gramene" id="Bo9g078180.1">
    <property type="protein sequence ID" value="Bo9g078180.1"/>
    <property type="gene ID" value="Bo9g078180"/>
</dbReference>
<dbReference type="AlphaFoldDB" id="A0A0D3E8A6"/>
<dbReference type="InterPro" id="IPR050354">
    <property type="entry name" value="F-box/kelch-repeat_ARATH"/>
</dbReference>
<evidence type="ECO:0000256" key="1">
    <source>
        <dbReference type="SAM" id="MobiDB-lite"/>
    </source>
</evidence>
<keyword evidence="2" id="KW-0812">Transmembrane</keyword>
<dbReference type="PANTHER" id="PTHR24414:SF197">
    <property type="entry name" value="F-BOX DOMAIN-CONTAINING PROTEIN"/>
    <property type="match status" value="1"/>
</dbReference>
<reference evidence="3 4" key="1">
    <citation type="journal article" date="2014" name="Genome Biol.">
        <title>Transcriptome and methylome profiling reveals relics of genome dominance in the mesopolyploid Brassica oleracea.</title>
        <authorList>
            <person name="Parkin I.A."/>
            <person name="Koh C."/>
            <person name="Tang H."/>
            <person name="Robinson S.J."/>
            <person name="Kagale S."/>
            <person name="Clarke W.E."/>
            <person name="Town C.D."/>
            <person name="Nixon J."/>
            <person name="Krishnakumar V."/>
            <person name="Bidwell S.L."/>
            <person name="Denoeud F."/>
            <person name="Belcram H."/>
            <person name="Links M.G."/>
            <person name="Just J."/>
            <person name="Clarke C."/>
            <person name="Bender T."/>
            <person name="Huebert T."/>
            <person name="Mason A.S."/>
            <person name="Pires J.C."/>
            <person name="Barker G."/>
            <person name="Moore J."/>
            <person name="Walley P.G."/>
            <person name="Manoli S."/>
            <person name="Batley J."/>
            <person name="Edwards D."/>
            <person name="Nelson M.N."/>
            <person name="Wang X."/>
            <person name="Paterson A.H."/>
            <person name="King G."/>
            <person name="Bancroft I."/>
            <person name="Chalhoub B."/>
            <person name="Sharpe A.G."/>
        </authorList>
    </citation>
    <scope>NUCLEOTIDE SEQUENCE</scope>
    <source>
        <strain evidence="3 4">cv. TO1000</strain>
    </source>
</reference>
<evidence type="ECO:0000313" key="4">
    <source>
        <dbReference type="Proteomes" id="UP000032141"/>
    </source>
</evidence>
<protein>
    <recommendedName>
        <fullName evidence="5">F-box domain-containing protein</fullName>
    </recommendedName>
</protein>
<evidence type="ECO:0008006" key="5">
    <source>
        <dbReference type="Google" id="ProtNLM"/>
    </source>
</evidence>
<dbReference type="eggNOG" id="KOG1072">
    <property type="taxonomic scope" value="Eukaryota"/>
</dbReference>
<evidence type="ECO:0000313" key="3">
    <source>
        <dbReference type="EnsemblPlants" id="Bo9g078180.1"/>
    </source>
</evidence>
<keyword evidence="2" id="KW-1133">Transmembrane helix</keyword>
<keyword evidence="4" id="KW-1185">Reference proteome</keyword>
<evidence type="ECO:0000256" key="2">
    <source>
        <dbReference type="SAM" id="Phobius"/>
    </source>
</evidence>
<dbReference type="Proteomes" id="UP000032141">
    <property type="component" value="Chromosome C9"/>
</dbReference>
<feature type="transmembrane region" description="Helical" evidence="2">
    <location>
        <begin position="279"/>
        <end position="299"/>
    </location>
</feature>
<proteinExistence type="predicted"/>
<dbReference type="HOGENOM" id="CLU_824769_0_0_1"/>
<sequence length="337" mass="38417">MISISRKESKYKAKQNTLRNRRKKQKNYCPQHACKLSVLPDDIIMDCLAIVSRLEHESLFLVSKLHRSLMLSPELYQARSLMGCTELCSYLSSGSIFSGGPWLRYLCHWWDDCPEAIVQGLFPGFSISYVDQSPFHGVSLSFCCSWCGGREDICLLRLQGTTFRHMGRDNVIYGCVTGGWILWCEASELESGVMKWRQVMGLEDLRDTLCASKLVNYGWGLPSEHLDAMLPGPTCYSSGTVLLIGNARFGVQRSPYRGGRKQARFGQLLSGLKQSQLSIVLYISILIITVKFYILYPSIFEISTLFKVSNMTTFMYLFIDSYTFQVDFLNDHLQRSR</sequence>
<keyword evidence="2" id="KW-0472">Membrane</keyword>
<feature type="region of interest" description="Disordered" evidence="1">
    <location>
        <begin position="1"/>
        <end position="24"/>
    </location>
</feature>
<name>A0A0D3E8A6_BRAOL</name>
<organism evidence="3 4">
    <name type="scientific">Brassica oleracea var. oleracea</name>
    <dbReference type="NCBI Taxonomy" id="109376"/>
    <lineage>
        <taxon>Eukaryota</taxon>
        <taxon>Viridiplantae</taxon>
        <taxon>Streptophyta</taxon>
        <taxon>Embryophyta</taxon>
        <taxon>Tracheophyta</taxon>
        <taxon>Spermatophyta</taxon>
        <taxon>Magnoliopsida</taxon>
        <taxon>eudicotyledons</taxon>
        <taxon>Gunneridae</taxon>
        <taxon>Pentapetalae</taxon>
        <taxon>rosids</taxon>
        <taxon>malvids</taxon>
        <taxon>Brassicales</taxon>
        <taxon>Brassicaceae</taxon>
        <taxon>Brassiceae</taxon>
        <taxon>Brassica</taxon>
    </lineage>
</organism>
<accession>A0A0D3E8A6</accession>
<feature type="compositionally biased region" description="Basic and acidic residues" evidence="1">
    <location>
        <begin position="1"/>
        <end position="11"/>
    </location>
</feature>